<dbReference type="KEGG" id="tbl:TBLA_0G03030"/>
<feature type="compositionally biased region" description="Basic and acidic residues" evidence="1">
    <location>
        <begin position="30"/>
        <end position="40"/>
    </location>
</feature>
<feature type="region of interest" description="Disordered" evidence="1">
    <location>
        <begin position="1"/>
        <end position="66"/>
    </location>
</feature>
<evidence type="ECO:0000313" key="3">
    <source>
        <dbReference type="Proteomes" id="UP000002866"/>
    </source>
</evidence>
<feature type="compositionally biased region" description="Polar residues" evidence="1">
    <location>
        <begin position="14"/>
        <end position="29"/>
    </location>
</feature>
<dbReference type="RefSeq" id="XP_004181759.1">
    <property type="nucleotide sequence ID" value="XM_004181711.1"/>
</dbReference>
<evidence type="ECO:0000313" key="2">
    <source>
        <dbReference type="EMBL" id="CCH62240.1"/>
    </source>
</evidence>
<feature type="compositionally biased region" description="Basic and acidic residues" evidence="1">
    <location>
        <begin position="1"/>
        <end position="13"/>
    </location>
</feature>
<gene>
    <name evidence="2" type="primary">TBLA0G03030</name>
    <name evidence="2" type="ORF">TBLA_0G03030</name>
</gene>
<feature type="compositionally biased region" description="Basic and acidic residues" evidence="1">
    <location>
        <begin position="56"/>
        <end position="66"/>
    </location>
</feature>
<feature type="compositionally biased region" description="Basic and acidic residues" evidence="1">
    <location>
        <begin position="489"/>
        <end position="499"/>
    </location>
</feature>
<keyword evidence="3" id="KW-1185">Reference proteome</keyword>
<organism evidence="2 3">
    <name type="scientific">Henningerozyma blattae (strain ATCC 34711 / CBS 6284 / DSM 70876 / NBRC 10599 / NRRL Y-10934 / UCD 77-7)</name>
    <name type="common">Yeast</name>
    <name type="synonym">Tetrapisispora blattae</name>
    <dbReference type="NCBI Taxonomy" id="1071380"/>
    <lineage>
        <taxon>Eukaryota</taxon>
        <taxon>Fungi</taxon>
        <taxon>Dikarya</taxon>
        <taxon>Ascomycota</taxon>
        <taxon>Saccharomycotina</taxon>
        <taxon>Saccharomycetes</taxon>
        <taxon>Saccharomycetales</taxon>
        <taxon>Saccharomycetaceae</taxon>
        <taxon>Henningerozyma</taxon>
    </lineage>
</organism>
<protein>
    <submittedName>
        <fullName evidence="2">Uncharacterized protein</fullName>
    </submittedName>
</protein>
<accession>I2H788</accession>
<dbReference type="GeneID" id="14497372"/>
<dbReference type="Proteomes" id="UP000002866">
    <property type="component" value="Chromosome 7"/>
</dbReference>
<feature type="region of interest" description="Disordered" evidence="1">
    <location>
        <begin position="239"/>
        <end position="262"/>
    </location>
</feature>
<dbReference type="AlphaFoldDB" id="I2H788"/>
<reference evidence="2 3" key="1">
    <citation type="journal article" date="2011" name="Proc. Natl. Acad. Sci. U.S.A.">
        <title>Evolutionary erosion of yeast sex chromosomes by mating-type switching accidents.</title>
        <authorList>
            <person name="Gordon J.L."/>
            <person name="Armisen D."/>
            <person name="Proux-Wera E."/>
            <person name="Oheigeartaigh S.S."/>
            <person name="Byrne K.P."/>
            <person name="Wolfe K.H."/>
        </authorList>
    </citation>
    <scope>NUCLEOTIDE SEQUENCE [LARGE SCALE GENOMIC DNA]</scope>
    <source>
        <strain evidence="3">ATCC 34711 / CBS 6284 / DSM 70876 / NBRC 10599 / NRRL Y-10934 / UCD 77-7</strain>
    </source>
</reference>
<dbReference type="EMBL" id="HE806322">
    <property type="protein sequence ID" value="CCH62240.1"/>
    <property type="molecule type" value="Genomic_DNA"/>
</dbReference>
<name>I2H788_HENB6</name>
<dbReference type="InParanoid" id="I2H788"/>
<feature type="compositionally biased region" description="Acidic residues" evidence="1">
    <location>
        <begin position="243"/>
        <end position="253"/>
    </location>
</feature>
<evidence type="ECO:0000256" key="1">
    <source>
        <dbReference type="SAM" id="MobiDB-lite"/>
    </source>
</evidence>
<feature type="compositionally biased region" description="Polar residues" evidence="1">
    <location>
        <begin position="652"/>
        <end position="664"/>
    </location>
</feature>
<feature type="region of interest" description="Disordered" evidence="1">
    <location>
        <begin position="457"/>
        <end position="508"/>
    </location>
</feature>
<proteinExistence type="predicted"/>
<feature type="region of interest" description="Disordered" evidence="1">
    <location>
        <begin position="652"/>
        <end position="680"/>
    </location>
</feature>
<sequence>MSNDEKSKKDRQSSLKSIGTYNNSTSKNSRYGESDSRENILNRNATNRTTEEEEIDNKTDHFDDNAKGSFTYNQLNPITENLEVDNSWVGANNRDNVFCNKIIDDTIKTKSPGKLRRFKNYFKSILVNKARQNGINKINTNDKLIKKQLYRSVSNNSSILPVKRSPSGTLISPRILSGSLLSPGIISASINPCSSLESNSARYRSNNYDSFNAWSSNRNRSTLNRDLEAKVENLEEPIGVNYGDDDEYYEDGDGDRPGSFQNEDMYKPDSSQISALYNCIMNNKTEINNYYEEVTPSNTNTSSKLVDSKSYDSNLEIVKILKSLKLSSEDSNNAHEDGNVGQLDVECMTHRSHKEIDSIPSLSKTSQRYRKTSIVDFNKILSQKNSDAEKFSCTLELELPTYTSNGNLSDTKQNDNVRKLKSNVQISISSNIDLKFNKNENDINTDEIERILPPGISSYLNRNTLNRDTDPKGTSDIPYIQSEPGSSESENKSSSDKESTNTVDSYTREELELTMLTDTLSKLKLSDEERLNTNSVRRDCDILAVNKLEYINNYILQADEEDPIYDEEFVQDDTNPVTNPNVLPCECNNIQNVGAQYYTEFDNCTEIKVPPNYITLYGSNIQTSTTENNVRLNLFESSSTGYDFVFRLPRRQTSPNSNDSSNEIAHTGIPELNQGGIHDSNFNSISPTSYQSYNISDYSWVFSPPYKEGEAFELKAAKRSRKIFELPFADTSKLSPQRRNISNYKIFLRNFKYDKSRSQIKNAYVNKLTNKKLDKIVSKSLFESLKKNFKPNIWQSSNYNSTKISQVSSFREFDIVSDMTIKNIKDKGEQKKVFKITHYDVHDNSPCNSFEGSGKNSDFESGSVISNAK</sequence>
<dbReference type="HOGENOM" id="CLU_330147_0_0_1"/>